<protein>
    <submittedName>
        <fullName evidence="2">Uncharacterized protein</fullName>
    </submittedName>
</protein>
<gene>
    <name evidence="2" type="ORF">OXX778_LOCUS17843</name>
</gene>
<feature type="region of interest" description="Disordered" evidence="1">
    <location>
        <begin position="9"/>
        <end position="66"/>
    </location>
</feature>
<accession>A0A814J4J0</accession>
<evidence type="ECO:0000313" key="2">
    <source>
        <dbReference type="EMBL" id="CAF1030577.1"/>
    </source>
</evidence>
<proteinExistence type="predicted"/>
<dbReference type="AlphaFoldDB" id="A0A814J4J0"/>
<feature type="non-terminal residue" evidence="2">
    <location>
        <position position="1"/>
    </location>
</feature>
<feature type="compositionally biased region" description="Low complexity" evidence="1">
    <location>
        <begin position="31"/>
        <end position="40"/>
    </location>
</feature>
<dbReference type="EMBL" id="CAJNOC010004694">
    <property type="protein sequence ID" value="CAF1030577.1"/>
    <property type="molecule type" value="Genomic_DNA"/>
</dbReference>
<organism evidence="2 3">
    <name type="scientific">Brachionus calyciflorus</name>
    <dbReference type="NCBI Taxonomy" id="104777"/>
    <lineage>
        <taxon>Eukaryota</taxon>
        <taxon>Metazoa</taxon>
        <taxon>Spiralia</taxon>
        <taxon>Gnathifera</taxon>
        <taxon>Rotifera</taxon>
        <taxon>Eurotatoria</taxon>
        <taxon>Monogononta</taxon>
        <taxon>Pseudotrocha</taxon>
        <taxon>Ploima</taxon>
        <taxon>Brachionidae</taxon>
        <taxon>Brachionus</taxon>
    </lineage>
</organism>
<sequence>VENFELMLREINGDPEEEKELLSDCSDSESESGSSSTSDTESVKGILVSSDEGNDKLSNDSNLAGLDANNENLMMMSFLFLVHHIKFR</sequence>
<evidence type="ECO:0000256" key="1">
    <source>
        <dbReference type="SAM" id="MobiDB-lite"/>
    </source>
</evidence>
<evidence type="ECO:0000313" key="3">
    <source>
        <dbReference type="Proteomes" id="UP000663879"/>
    </source>
</evidence>
<comment type="caution">
    <text evidence="2">The sequence shown here is derived from an EMBL/GenBank/DDBJ whole genome shotgun (WGS) entry which is preliminary data.</text>
</comment>
<dbReference type="Proteomes" id="UP000663879">
    <property type="component" value="Unassembled WGS sequence"/>
</dbReference>
<name>A0A814J4J0_9BILA</name>
<reference evidence="2" key="1">
    <citation type="submission" date="2021-02" db="EMBL/GenBank/DDBJ databases">
        <authorList>
            <person name="Nowell W R."/>
        </authorList>
    </citation>
    <scope>NUCLEOTIDE SEQUENCE</scope>
    <source>
        <strain evidence="2">Ploen Becks lab</strain>
    </source>
</reference>
<keyword evidence="3" id="KW-1185">Reference proteome</keyword>